<feature type="compositionally biased region" description="Polar residues" evidence="1">
    <location>
        <begin position="201"/>
        <end position="212"/>
    </location>
</feature>
<keyword evidence="3" id="KW-1185">Reference proteome</keyword>
<dbReference type="Proteomes" id="UP001054902">
    <property type="component" value="Unassembled WGS sequence"/>
</dbReference>
<evidence type="ECO:0000313" key="2">
    <source>
        <dbReference type="EMBL" id="GFH59774.1"/>
    </source>
</evidence>
<dbReference type="EMBL" id="BLLK01000069">
    <property type="protein sequence ID" value="GFH59774.1"/>
    <property type="molecule type" value="Genomic_DNA"/>
</dbReference>
<dbReference type="AlphaFoldDB" id="A0AAD3DBV9"/>
<feature type="region of interest" description="Disordered" evidence="1">
    <location>
        <begin position="201"/>
        <end position="270"/>
    </location>
</feature>
<comment type="caution">
    <text evidence="2">The sequence shown here is derived from an EMBL/GenBank/DDBJ whole genome shotgun (WGS) entry which is preliminary data.</text>
</comment>
<organism evidence="2 3">
    <name type="scientific">Chaetoceros tenuissimus</name>
    <dbReference type="NCBI Taxonomy" id="426638"/>
    <lineage>
        <taxon>Eukaryota</taxon>
        <taxon>Sar</taxon>
        <taxon>Stramenopiles</taxon>
        <taxon>Ochrophyta</taxon>
        <taxon>Bacillariophyta</taxon>
        <taxon>Coscinodiscophyceae</taxon>
        <taxon>Chaetocerotophycidae</taxon>
        <taxon>Chaetocerotales</taxon>
        <taxon>Chaetocerotaceae</taxon>
        <taxon>Chaetoceros</taxon>
    </lineage>
</organism>
<reference evidence="2 3" key="1">
    <citation type="journal article" date="2021" name="Sci. Rep.">
        <title>The genome of the diatom Chaetoceros tenuissimus carries an ancient integrated fragment of an extant virus.</title>
        <authorList>
            <person name="Hongo Y."/>
            <person name="Kimura K."/>
            <person name="Takaki Y."/>
            <person name="Yoshida Y."/>
            <person name="Baba S."/>
            <person name="Kobayashi G."/>
            <person name="Nagasaki K."/>
            <person name="Hano T."/>
            <person name="Tomaru Y."/>
        </authorList>
    </citation>
    <scope>NUCLEOTIDE SEQUENCE [LARGE SCALE GENOMIC DNA]</scope>
    <source>
        <strain evidence="2 3">NIES-3715</strain>
    </source>
</reference>
<protein>
    <submittedName>
        <fullName evidence="2">Uncharacterized protein</fullName>
    </submittedName>
</protein>
<accession>A0AAD3DBV9</accession>
<gene>
    <name evidence="2" type="ORF">CTEN210_16250</name>
</gene>
<feature type="compositionally biased region" description="Polar residues" evidence="1">
    <location>
        <begin position="71"/>
        <end position="83"/>
    </location>
</feature>
<proteinExistence type="predicted"/>
<name>A0AAD3DBV9_9STRA</name>
<evidence type="ECO:0000313" key="3">
    <source>
        <dbReference type="Proteomes" id="UP001054902"/>
    </source>
</evidence>
<feature type="compositionally biased region" description="Low complexity" evidence="1">
    <location>
        <begin position="226"/>
        <end position="235"/>
    </location>
</feature>
<evidence type="ECO:0000256" key="1">
    <source>
        <dbReference type="SAM" id="MobiDB-lite"/>
    </source>
</evidence>
<feature type="region of interest" description="Disordered" evidence="1">
    <location>
        <begin position="312"/>
        <end position="356"/>
    </location>
</feature>
<feature type="compositionally biased region" description="Polar residues" evidence="1">
    <location>
        <begin position="312"/>
        <end position="326"/>
    </location>
</feature>
<sequence>MEIKLKNQSEDWIPSNERLNGQKQIMISDSVAPDITFPLPKVHLKSHIFPETKISKRMQLSSGSCFDPSSEESISGSTFTNDSAQKDSIKSKFSAQKEIFCSTSVSERTAATVPTFTSDGSTSTQKEENCSMKKITEVAVETNICTESQKEPNISYNTLSTRANSNGLRGSVYERLSQTHTYSSMNLRKSLKPTFTSKETNGFIKDSQNNNVKPAIQVENRPPRRPSQIISRSSRGNTHNTSVHDRLASQFTKSTFDKRRTPTPIRSSSPKPFFNYVKDISCNSFVEESHKEHRNNKNTLLKASFSDNRKSLSFTSRSSGDNTPNASVHDRLASQFTKSSFDKRRTPTPIRSASPTPFFSYVRDNNSFNTFLEKRDEKIPLPPRNSKKLKSLARDATLYRLSKQHTKSSADKCRKLPVRHASPKPFYTVVTSGSVSSLSEVTMHVATPTRKFYPSIVKDSMYTQQSEEEQTAVSEMKKKKYKMQSNIQNLPALVQANAKYVSSRSFTASSLHETKKIVESENKRIVQKKDYDTQGDLYTRLMNRANQAAMKKKLMNSIPASC</sequence>
<feature type="region of interest" description="Disordered" evidence="1">
    <location>
        <begin position="60"/>
        <end position="85"/>
    </location>
</feature>